<evidence type="ECO:0000256" key="3">
    <source>
        <dbReference type="ARBA" id="ARBA00022491"/>
    </source>
</evidence>
<keyword evidence="5" id="KW-0804">Transcription</keyword>
<dbReference type="EMBL" id="BDRX01000059">
    <property type="protein sequence ID" value="GBF95080.1"/>
    <property type="molecule type" value="Genomic_DNA"/>
</dbReference>
<keyword evidence="4" id="KW-0805">Transcription regulation</keyword>
<dbReference type="GO" id="GO:0034244">
    <property type="term" value="P:negative regulation of transcription elongation by RNA polymerase II"/>
    <property type="evidence" value="ECO:0007669"/>
    <property type="project" value="TreeGrafter"/>
</dbReference>
<keyword evidence="3" id="KW-0678">Repressor</keyword>
<evidence type="ECO:0000256" key="6">
    <source>
        <dbReference type="ARBA" id="ARBA00023242"/>
    </source>
</evidence>
<gene>
    <name evidence="7" type="ORF">Rsub_07581</name>
</gene>
<name>A0A2V0PB24_9CHLO</name>
<sequence length="627" mass="65314">MSDPAGELLALEGAMRAPDAVMEPGAADVVARYMRAGGKPEDVIESLTSSYEGCAQMASLVCGWMRLVEAPYAPPGAGAGGSSAFDALPSGAAAAAATTSTSGRGEVAPDEFTLLQELAREKFDPDALLAVFRRGRPTWLHTLAADPRGRRLILDLSAQHPGSLFLAYALRRIFDTGHDEEVAAAGASLSSYFEVYHRLLARRLEAAAAAASSAQLQQLAAELAEACAGGQHTYAHAQHMLTHLAAREGASGSGGPFRRLSQELEGAAVSRQGGAAVWAMQPLFVPRDAPQQQRDAVRLVSRALVLGPGSGGTGGAALMQAGQVLNQLQDLYARQGQPNACELAPLRHVRMLQMLLEGLFSWQQQPTPAVQRTASHLLALAATGQGAPGVEGGGADHGRALAEAQAYIERVRALGSRAAAGEKLDEADLASAEAAARALTLAGLGLLHLAGGFLGSAATYEDDRCLSSAPQLITLLRRAAAAQPARVPTVVRALQAALTAMGARRPELADRVFGALLELLLEGAVAEVLAAAEAWAGGGADPSLVRAFALRVLDRAGPPYSREFARPLLRLLLVGKMGVAKRAGMLGAAGAVERLQQFADECRQAIDFVPGLSDAEMDLLECLAPSR</sequence>
<comment type="similarity">
    <text evidence="2">Belongs to the NELF-D family.</text>
</comment>
<dbReference type="OrthoDB" id="511287at2759"/>
<dbReference type="PANTHER" id="PTHR12144">
    <property type="entry name" value="NEGATIVE ELONGATION FACTOR D"/>
    <property type="match status" value="1"/>
</dbReference>
<comment type="subcellular location">
    <subcellularLocation>
        <location evidence="1">Nucleus</location>
    </subcellularLocation>
</comment>
<protein>
    <submittedName>
        <fullName evidence="7">Uncharacterized protein</fullName>
    </submittedName>
</protein>
<evidence type="ECO:0000313" key="7">
    <source>
        <dbReference type="EMBL" id="GBF95080.1"/>
    </source>
</evidence>
<dbReference type="InterPro" id="IPR006942">
    <property type="entry name" value="TH1"/>
</dbReference>
<dbReference type="Pfam" id="PF04858">
    <property type="entry name" value="TH1"/>
    <property type="match status" value="1"/>
</dbReference>
<dbReference type="PANTHER" id="PTHR12144:SF0">
    <property type="entry name" value="NEGATIVE ELONGATION FACTOR C_D"/>
    <property type="match status" value="1"/>
</dbReference>
<accession>A0A2V0PB24</accession>
<dbReference type="AlphaFoldDB" id="A0A2V0PB24"/>
<dbReference type="STRING" id="307507.A0A2V0PB24"/>
<evidence type="ECO:0000256" key="4">
    <source>
        <dbReference type="ARBA" id="ARBA00023015"/>
    </source>
</evidence>
<dbReference type="GO" id="GO:0003723">
    <property type="term" value="F:RNA binding"/>
    <property type="evidence" value="ECO:0007669"/>
    <property type="project" value="TreeGrafter"/>
</dbReference>
<evidence type="ECO:0000256" key="5">
    <source>
        <dbReference type="ARBA" id="ARBA00023163"/>
    </source>
</evidence>
<proteinExistence type="inferred from homology"/>
<dbReference type="Proteomes" id="UP000247498">
    <property type="component" value="Unassembled WGS sequence"/>
</dbReference>
<evidence type="ECO:0000313" key="8">
    <source>
        <dbReference type="Proteomes" id="UP000247498"/>
    </source>
</evidence>
<comment type="caution">
    <text evidence="7">The sequence shown here is derived from an EMBL/GenBank/DDBJ whole genome shotgun (WGS) entry which is preliminary data.</text>
</comment>
<evidence type="ECO:0000256" key="1">
    <source>
        <dbReference type="ARBA" id="ARBA00004123"/>
    </source>
</evidence>
<organism evidence="7 8">
    <name type="scientific">Raphidocelis subcapitata</name>
    <dbReference type="NCBI Taxonomy" id="307507"/>
    <lineage>
        <taxon>Eukaryota</taxon>
        <taxon>Viridiplantae</taxon>
        <taxon>Chlorophyta</taxon>
        <taxon>core chlorophytes</taxon>
        <taxon>Chlorophyceae</taxon>
        <taxon>CS clade</taxon>
        <taxon>Sphaeropleales</taxon>
        <taxon>Selenastraceae</taxon>
        <taxon>Raphidocelis</taxon>
    </lineage>
</organism>
<dbReference type="GO" id="GO:0032021">
    <property type="term" value="C:NELF complex"/>
    <property type="evidence" value="ECO:0007669"/>
    <property type="project" value="TreeGrafter"/>
</dbReference>
<keyword evidence="6" id="KW-0539">Nucleus</keyword>
<evidence type="ECO:0000256" key="2">
    <source>
        <dbReference type="ARBA" id="ARBA00005726"/>
    </source>
</evidence>
<dbReference type="InParanoid" id="A0A2V0PB24"/>
<reference evidence="7 8" key="1">
    <citation type="journal article" date="2018" name="Sci. Rep.">
        <title>Raphidocelis subcapitata (=Pseudokirchneriella subcapitata) provides an insight into genome evolution and environmental adaptations in the Sphaeropleales.</title>
        <authorList>
            <person name="Suzuki S."/>
            <person name="Yamaguchi H."/>
            <person name="Nakajima N."/>
            <person name="Kawachi M."/>
        </authorList>
    </citation>
    <scope>NUCLEOTIDE SEQUENCE [LARGE SCALE GENOMIC DNA]</scope>
    <source>
        <strain evidence="7 8">NIES-35</strain>
    </source>
</reference>
<keyword evidence="8" id="KW-1185">Reference proteome</keyword>